<protein>
    <submittedName>
        <fullName evidence="1">Uncharacterized protein</fullName>
    </submittedName>
</protein>
<sequence length="125" mass="13952">MEDKLRRELAALSECIVEDLRFSDALSTLQITINDVFDRATGAVRPNIEEAPVHRRLTCRLVEHMEFAGGLRSWGLVHQPELIGWSHAEVSFADAIPADGGMIRIVIGFGGERVLRVLCRHANFS</sequence>
<organism evidence="1 2">
    <name type="scientific">Phenylobacterium terrae</name>
    <dbReference type="NCBI Taxonomy" id="2665495"/>
    <lineage>
        <taxon>Bacteria</taxon>
        <taxon>Pseudomonadati</taxon>
        <taxon>Pseudomonadota</taxon>
        <taxon>Alphaproteobacteria</taxon>
        <taxon>Caulobacterales</taxon>
        <taxon>Caulobacteraceae</taxon>
        <taxon>Phenylobacterium</taxon>
    </lineage>
</organism>
<dbReference type="Proteomes" id="UP001597237">
    <property type="component" value="Unassembled WGS sequence"/>
</dbReference>
<accession>A0ABW4MX73</accession>
<reference evidence="2" key="1">
    <citation type="journal article" date="2019" name="Int. J. Syst. Evol. Microbiol.">
        <title>The Global Catalogue of Microorganisms (GCM) 10K type strain sequencing project: providing services to taxonomists for standard genome sequencing and annotation.</title>
        <authorList>
            <consortium name="The Broad Institute Genomics Platform"/>
            <consortium name="The Broad Institute Genome Sequencing Center for Infectious Disease"/>
            <person name="Wu L."/>
            <person name="Ma J."/>
        </authorList>
    </citation>
    <scope>NUCLEOTIDE SEQUENCE [LARGE SCALE GENOMIC DNA]</scope>
    <source>
        <strain evidence="2">DFY28</strain>
    </source>
</reference>
<proteinExistence type="predicted"/>
<comment type="caution">
    <text evidence="1">The sequence shown here is derived from an EMBL/GenBank/DDBJ whole genome shotgun (WGS) entry which is preliminary data.</text>
</comment>
<keyword evidence="2" id="KW-1185">Reference proteome</keyword>
<evidence type="ECO:0000313" key="2">
    <source>
        <dbReference type="Proteomes" id="UP001597237"/>
    </source>
</evidence>
<evidence type="ECO:0000313" key="1">
    <source>
        <dbReference type="EMBL" id="MFD1782271.1"/>
    </source>
</evidence>
<dbReference type="EMBL" id="JBHUEY010000001">
    <property type="protein sequence ID" value="MFD1782271.1"/>
    <property type="molecule type" value="Genomic_DNA"/>
</dbReference>
<dbReference type="RefSeq" id="WP_377280669.1">
    <property type="nucleotide sequence ID" value="NZ_JBHRSI010000001.1"/>
</dbReference>
<gene>
    <name evidence="1" type="ORF">ACFSC0_02610</name>
</gene>
<name>A0ABW4MX73_9CAUL</name>